<gene>
    <name evidence="2" type="ORF">SAMN04488548_13097</name>
</gene>
<dbReference type="InterPro" id="IPR039561">
    <property type="entry name" value="Peptidase_M15C"/>
</dbReference>
<protein>
    <submittedName>
        <fullName evidence="2">D-alanyl-D-alanine carboxypeptidase</fullName>
    </submittedName>
</protein>
<reference evidence="2 3" key="1">
    <citation type="submission" date="2016-10" db="EMBL/GenBank/DDBJ databases">
        <authorList>
            <person name="de Groot N.N."/>
        </authorList>
    </citation>
    <scope>NUCLEOTIDE SEQUENCE [LARGE SCALE GENOMIC DNA]</scope>
    <source>
        <strain evidence="2 3">DSM 44215</strain>
    </source>
</reference>
<dbReference type="EMBL" id="FNLM01000030">
    <property type="protein sequence ID" value="SDT93208.1"/>
    <property type="molecule type" value="Genomic_DNA"/>
</dbReference>
<dbReference type="Pfam" id="PF13539">
    <property type="entry name" value="Peptidase_M15_4"/>
    <property type="match status" value="1"/>
</dbReference>
<evidence type="ECO:0000313" key="3">
    <source>
        <dbReference type="Proteomes" id="UP000183180"/>
    </source>
</evidence>
<accession>A0A1H2EEP6</accession>
<dbReference type="Gene3D" id="3.30.1380.10">
    <property type="match status" value="1"/>
</dbReference>
<organism evidence="2 3">
    <name type="scientific">Gordonia westfalica</name>
    <dbReference type="NCBI Taxonomy" id="158898"/>
    <lineage>
        <taxon>Bacteria</taxon>
        <taxon>Bacillati</taxon>
        <taxon>Actinomycetota</taxon>
        <taxon>Actinomycetes</taxon>
        <taxon>Mycobacteriales</taxon>
        <taxon>Gordoniaceae</taxon>
        <taxon>Gordonia</taxon>
    </lineage>
</organism>
<keyword evidence="2" id="KW-0378">Hydrolase</keyword>
<evidence type="ECO:0000313" key="2">
    <source>
        <dbReference type="EMBL" id="SDT93208.1"/>
    </source>
</evidence>
<dbReference type="GO" id="GO:0004180">
    <property type="term" value="F:carboxypeptidase activity"/>
    <property type="evidence" value="ECO:0007669"/>
    <property type="project" value="UniProtKB-KW"/>
</dbReference>
<feature type="domain" description="Peptidase M15C" evidence="1">
    <location>
        <begin position="112"/>
        <end position="175"/>
    </location>
</feature>
<dbReference type="SUPFAM" id="SSF55166">
    <property type="entry name" value="Hedgehog/DD-peptidase"/>
    <property type="match status" value="1"/>
</dbReference>
<sequence>MPSSHSHSMLPSRSLRTHLLVAGSALVVGCASILGAGSASAGTSQNGYPLIAQAQTTQWAVNGVNFWTAPGKPTELLREFVTWFDANVEPITLGNGDDWSWAEPALVPPTNATYSNHSSGTAVDLNLEIHGGQGFSGTFTPEQTAKIRAKLASMGGQIVWGGEWSTLPDDPHFEVR</sequence>
<proteinExistence type="predicted"/>
<dbReference type="OrthoDB" id="4369457at2"/>
<dbReference type="AlphaFoldDB" id="A0A1H2EEP6"/>
<keyword evidence="2" id="KW-0645">Protease</keyword>
<dbReference type="Proteomes" id="UP000183180">
    <property type="component" value="Unassembled WGS sequence"/>
</dbReference>
<dbReference type="InterPro" id="IPR009045">
    <property type="entry name" value="Zn_M74/Hedgehog-like"/>
</dbReference>
<keyword evidence="2" id="KW-0121">Carboxypeptidase</keyword>
<name>A0A1H2EEP6_9ACTN</name>
<evidence type="ECO:0000259" key="1">
    <source>
        <dbReference type="Pfam" id="PF13539"/>
    </source>
</evidence>